<protein>
    <submittedName>
        <fullName evidence="2">MIP06874p</fullName>
    </submittedName>
</protein>
<reference evidence="2" key="1">
    <citation type="submission" date="2009-03" db="EMBL/GenBank/DDBJ databases">
        <authorList>
            <person name="Carlson J."/>
            <person name="Booth B."/>
            <person name="Frise E."/>
            <person name="Sandler J."/>
            <person name="Wan K."/>
            <person name="Yu C."/>
            <person name="Celniker S."/>
        </authorList>
    </citation>
    <scope>NUCLEOTIDE SEQUENCE</scope>
</reference>
<sequence length="77" mass="9095">MHILQNSKFQRRRKRVKLKEKPAKRNQKAKGKQIHTIRNLGKSKGNSITINSTNKINTLQLWQRSLANKEKRYKGIN</sequence>
<feature type="compositionally biased region" description="Basic residues" evidence="1">
    <location>
        <begin position="9"/>
        <end position="35"/>
    </location>
</feature>
<evidence type="ECO:0000313" key="2">
    <source>
        <dbReference type="EMBL" id="ACN67103.1"/>
    </source>
</evidence>
<name>C0PV23_DROME</name>
<feature type="region of interest" description="Disordered" evidence="1">
    <location>
        <begin position="1"/>
        <end position="50"/>
    </location>
</feature>
<evidence type="ECO:0000256" key="1">
    <source>
        <dbReference type="SAM" id="MobiDB-lite"/>
    </source>
</evidence>
<dbReference type="AlphaFoldDB" id="C0PV23"/>
<accession>C0PV23</accession>
<dbReference type="EMBL" id="BT072879">
    <property type="protein sequence ID" value="ACN67103.1"/>
    <property type="molecule type" value="mRNA"/>
</dbReference>
<organism evidence="2">
    <name type="scientific">Drosophila melanogaster</name>
    <name type="common">Fruit fly</name>
    <dbReference type="NCBI Taxonomy" id="7227"/>
    <lineage>
        <taxon>Eukaryota</taxon>
        <taxon>Metazoa</taxon>
        <taxon>Ecdysozoa</taxon>
        <taxon>Arthropoda</taxon>
        <taxon>Hexapoda</taxon>
        <taxon>Insecta</taxon>
        <taxon>Pterygota</taxon>
        <taxon>Neoptera</taxon>
        <taxon>Endopterygota</taxon>
        <taxon>Diptera</taxon>
        <taxon>Brachycera</taxon>
        <taxon>Muscomorpha</taxon>
        <taxon>Ephydroidea</taxon>
        <taxon>Drosophilidae</taxon>
        <taxon>Drosophila</taxon>
        <taxon>Sophophora</taxon>
    </lineage>
</organism>
<proteinExistence type="evidence at transcript level"/>